<feature type="region of interest" description="Disordered" evidence="1">
    <location>
        <begin position="28"/>
        <end position="48"/>
    </location>
</feature>
<protein>
    <submittedName>
        <fullName evidence="2">Uncharacterized protein</fullName>
    </submittedName>
</protein>
<reference evidence="2 3" key="1">
    <citation type="journal article" date="2023" name="Sci. Data">
        <title>Genome assembly of the Korean intertidal mud-creeper Batillaria attramentaria.</title>
        <authorList>
            <person name="Patra A.K."/>
            <person name="Ho P.T."/>
            <person name="Jun S."/>
            <person name="Lee S.J."/>
            <person name="Kim Y."/>
            <person name="Won Y.J."/>
        </authorList>
    </citation>
    <scope>NUCLEOTIDE SEQUENCE [LARGE SCALE GENOMIC DNA]</scope>
    <source>
        <strain evidence="2">Wonlab-2016</strain>
    </source>
</reference>
<comment type="caution">
    <text evidence="2">The sequence shown here is derived from an EMBL/GenBank/DDBJ whole genome shotgun (WGS) entry which is preliminary data.</text>
</comment>
<accession>A0ABD0JLF9</accession>
<sequence length="73" mass="7756">MHVRVVSPVQRSARAACSVTCIVTEGVGSPQGAARATSPPRKQYGLQQQDIATSGTREYRFLYGSVGESDADV</sequence>
<evidence type="ECO:0000313" key="3">
    <source>
        <dbReference type="Proteomes" id="UP001519460"/>
    </source>
</evidence>
<evidence type="ECO:0000256" key="1">
    <source>
        <dbReference type="SAM" id="MobiDB-lite"/>
    </source>
</evidence>
<organism evidence="2 3">
    <name type="scientific">Batillaria attramentaria</name>
    <dbReference type="NCBI Taxonomy" id="370345"/>
    <lineage>
        <taxon>Eukaryota</taxon>
        <taxon>Metazoa</taxon>
        <taxon>Spiralia</taxon>
        <taxon>Lophotrochozoa</taxon>
        <taxon>Mollusca</taxon>
        <taxon>Gastropoda</taxon>
        <taxon>Caenogastropoda</taxon>
        <taxon>Sorbeoconcha</taxon>
        <taxon>Cerithioidea</taxon>
        <taxon>Batillariidae</taxon>
        <taxon>Batillaria</taxon>
    </lineage>
</organism>
<proteinExistence type="predicted"/>
<keyword evidence="3" id="KW-1185">Reference proteome</keyword>
<gene>
    <name evidence="2" type="ORF">BaRGS_00032887</name>
</gene>
<dbReference type="EMBL" id="JACVVK020000392">
    <property type="protein sequence ID" value="KAK7475837.1"/>
    <property type="molecule type" value="Genomic_DNA"/>
</dbReference>
<dbReference type="AlphaFoldDB" id="A0ABD0JLF9"/>
<dbReference type="Proteomes" id="UP001519460">
    <property type="component" value="Unassembled WGS sequence"/>
</dbReference>
<evidence type="ECO:0000313" key="2">
    <source>
        <dbReference type="EMBL" id="KAK7475837.1"/>
    </source>
</evidence>
<name>A0ABD0JLF9_9CAEN</name>